<dbReference type="EMBL" id="AP021875">
    <property type="protein sequence ID" value="BBO73514.1"/>
    <property type="molecule type" value="Genomic_DNA"/>
</dbReference>
<evidence type="ECO:0000313" key="3">
    <source>
        <dbReference type="Proteomes" id="UP000427769"/>
    </source>
</evidence>
<dbReference type="InterPro" id="IPR009057">
    <property type="entry name" value="Homeodomain-like_sf"/>
</dbReference>
<dbReference type="AlphaFoldDB" id="A0A5K7Z4Y2"/>
<accession>A0A5K7Z4Y2</accession>
<sequence>MKILTLQDKERELLRKVLEKTDWDLEKAARLMRIPVSQVKKKISAHGLQRPEKQH</sequence>
<reference evidence="2 3" key="1">
    <citation type="submission" date="2019-11" db="EMBL/GenBank/DDBJ databases">
        <title>Comparative genomics of hydrocarbon-degrading Desulfosarcina strains.</title>
        <authorList>
            <person name="Watanabe M."/>
            <person name="Kojima H."/>
            <person name="Fukui M."/>
        </authorList>
    </citation>
    <scope>NUCLEOTIDE SEQUENCE [LARGE SCALE GENOMIC DNA]</scope>
    <source>
        <strain evidence="2 3">PP31</strain>
    </source>
</reference>
<evidence type="ECO:0000313" key="2">
    <source>
        <dbReference type="EMBL" id="BBO73514.1"/>
    </source>
</evidence>
<evidence type="ECO:0000259" key="1">
    <source>
        <dbReference type="Pfam" id="PF02954"/>
    </source>
</evidence>
<dbReference type="Gene3D" id="1.10.10.60">
    <property type="entry name" value="Homeodomain-like"/>
    <property type="match status" value="1"/>
</dbReference>
<dbReference type="SUPFAM" id="SSF46689">
    <property type="entry name" value="Homeodomain-like"/>
    <property type="match status" value="1"/>
</dbReference>
<dbReference type="GO" id="GO:0043565">
    <property type="term" value="F:sequence-specific DNA binding"/>
    <property type="evidence" value="ECO:0007669"/>
    <property type="project" value="InterPro"/>
</dbReference>
<feature type="domain" description="DNA binding HTH" evidence="1">
    <location>
        <begin position="6"/>
        <end position="44"/>
    </location>
</feature>
<dbReference type="RefSeq" id="WP_155302613.1">
    <property type="nucleotide sequence ID" value="NZ_AP021875.1"/>
</dbReference>
<organism evidence="2 3">
    <name type="scientific">Desulfosarcina widdelii</name>
    <dbReference type="NCBI Taxonomy" id="947919"/>
    <lineage>
        <taxon>Bacteria</taxon>
        <taxon>Pseudomonadati</taxon>
        <taxon>Thermodesulfobacteriota</taxon>
        <taxon>Desulfobacteria</taxon>
        <taxon>Desulfobacterales</taxon>
        <taxon>Desulfosarcinaceae</taxon>
        <taxon>Desulfosarcina</taxon>
    </lineage>
</organism>
<name>A0A5K7Z4Y2_9BACT</name>
<gene>
    <name evidence="2" type="ORF">DSCW_09310</name>
</gene>
<keyword evidence="3" id="KW-1185">Reference proteome</keyword>
<dbReference type="Proteomes" id="UP000427769">
    <property type="component" value="Chromosome"/>
</dbReference>
<dbReference type="Pfam" id="PF02954">
    <property type="entry name" value="HTH_8"/>
    <property type="match status" value="1"/>
</dbReference>
<dbReference type="KEGG" id="dwd:DSCW_09310"/>
<protein>
    <recommendedName>
        <fullName evidence="1">DNA binding HTH domain-containing protein</fullName>
    </recommendedName>
</protein>
<proteinExistence type="predicted"/>
<dbReference type="PRINTS" id="PR01590">
    <property type="entry name" value="HTHFIS"/>
</dbReference>
<dbReference type="InterPro" id="IPR002197">
    <property type="entry name" value="HTH_Fis"/>
</dbReference>
<dbReference type="OrthoDB" id="9942782at2"/>